<evidence type="ECO:0000256" key="3">
    <source>
        <dbReference type="ARBA" id="ARBA00023306"/>
    </source>
</evidence>
<evidence type="ECO:0000313" key="8">
    <source>
        <dbReference type="Proteomes" id="UP000707356"/>
    </source>
</evidence>
<dbReference type="Proteomes" id="UP000707356">
    <property type="component" value="Unassembled WGS sequence"/>
</dbReference>
<dbReference type="NCBIfam" id="TIGR01222">
    <property type="entry name" value="minC"/>
    <property type="match status" value="1"/>
</dbReference>
<reference evidence="7" key="2">
    <citation type="journal article" date="2022" name="Microbiol. Resour. Announc.">
        <title>Metagenome Sequencing to Explore Phylogenomics of Terrestrial Cyanobacteria.</title>
        <authorList>
            <person name="Ward R.D."/>
            <person name="Stajich J.E."/>
            <person name="Johansen J.R."/>
            <person name="Huntemann M."/>
            <person name="Clum A."/>
            <person name="Foster B."/>
            <person name="Foster B."/>
            <person name="Roux S."/>
            <person name="Palaniappan K."/>
            <person name="Varghese N."/>
            <person name="Mukherjee S."/>
            <person name="Reddy T.B.K."/>
            <person name="Daum C."/>
            <person name="Copeland A."/>
            <person name="Chen I.A."/>
            <person name="Ivanova N.N."/>
            <person name="Kyrpides N.C."/>
            <person name="Shapiro N."/>
            <person name="Eloe-Fadrosh E.A."/>
            <person name="Pietrasiak N."/>
        </authorList>
    </citation>
    <scope>NUCLEOTIDE SEQUENCE</scope>
    <source>
        <strain evidence="7">GSE-TBD4-15B</strain>
    </source>
</reference>
<dbReference type="InterPro" id="IPR016098">
    <property type="entry name" value="CAP/MinC_C"/>
</dbReference>
<keyword evidence="1 5" id="KW-0132">Cell division</keyword>
<dbReference type="EMBL" id="JAHHHV010000090">
    <property type="protein sequence ID" value="MBW4468499.1"/>
    <property type="molecule type" value="Genomic_DNA"/>
</dbReference>
<dbReference type="PANTHER" id="PTHR34108:SF1">
    <property type="entry name" value="SEPTUM SITE-DETERMINING PROTEIN MINC"/>
    <property type="match status" value="1"/>
</dbReference>
<keyword evidence="2 5" id="KW-0717">Septation</keyword>
<comment type="caution">
    <text evidence="7">The sequence shown here is derived from an EMBL/GenBank/DDBJ whole genome shotgun (WGS) entry which is preliminary data.</text>
</comment>
<dbReference type="PANTHER" id="PTHR34108">
    <property type="entry name" value="SEPTUM SITE-DETERMINING PROTEIN MINC"/>
    <property type="match status" value="1"/>
</dbReference>
<comment type="similarity">
    <text evidence="5">Belongs to the MinC family.</text>
</comment>
<name>A0A951PF66_9CYAN</name>
<evidence type="ECO:0000259" key="6">
    <source>
        <dbReference type="Pfam" id="PF03775"/>
    </source>
</evidence>
<comment type="function">
    <text evidence="5">Cell division inhibitor that blocks the formation of polar Z ring septums. Rapidly oscillates between the poles of the cell to destabilize FtsZ filaments that have formed before they mature into polar Z rings. Prevents FtsZ polymerization.</text>
</comment>
<comment type="subunit">
    <text evidence="4 5">Interacts with MinD and FtsZ.</text>
</comment>
<dbReference type="GO" id="GO:0000917">
    <property type="term" value="P:division septum assembly"/>
    <property type="evidence" value="ECO:0007669"/>
    <property type="project" value="UniProtKB-KW"/>
</dbReference>
<keyword evidence="3 5" id="KW-0131">Cell cycle</keyword>
<evidence type="ECO:0000256" key="2">
    <source>
        <dbReference type="ARBA" id="ARBA00023210"/>
    </source>
</evidence>
<dbReference type="Gene3D" id="2.160.20.70">
    <property type="match status" value="1"/>
</dbReference>
<dbReference type="Pfam" id="PF03775">
    <property type="entry name" value="MinC_C"/>
    <property type="match status" value="1"/>
</dbReference>
<gene>
    <name evidence="5 7" type="primary">minC</name>
    <name evidence="7" type="ORF">KME07_23990</name>
</gene>
<protein>
    <recommendedName>
        <fullName evidence="5">Probable septum site-determining protein MinC</fullName>
    </recommendedName>
</protein>
<reference evidence="7" key="1">
    <citation type="submission" date="2021-05" db="EMBL/GenBank/DDBJ databases">
        <authorList>
            <person name="Pietrasiak N."/>
            <person name="Ward R."/>
            <person name="Stajich J.E."/>
            <person name="Kurbessoian T."/>
        </authorList>
    </citation>
    <scope>NUCLEOTIDE SEQUENCE</scope>
    <source>
        <strain evidence="7">GSE-TBD4-15B</strain>
    </source>
</reference>
<dbReference type="GO" id="GO:1901891">
    <property type="term" value="P:regulation of cell septum assembly"/>
    <property type="evidence" value="ECO:0007669"/>
    <property type="project" value="InterPro"/>
</dbReference>
<evidence type="ECO:0000256" key="5">
    <source>
        <dbReference type="HAMAP-Rule" id="MF_00267"/>
    </source>
</evidence>
<dbReference type="AlphaFoldDB" id="A0A951PF66"/>
<evidence type="ECO:0000313" key="7">
    <source>
        <dbReference type="EMBL" id="MBW4468499.1"/>
    </source>
</evidence>
<dbReference type="GO" id="GO:0000902">
    <property type="term" value="P:cell morphogenesis"/>
    <property type="evidence" value="ECO:0007669"/>
    <property type="project" value="InterPro"/>
</dbReference>
<evidence type="ECO:0000256" key="1">
    <source>
        <dbReference type="ARBA" id="ARBA00022618"/>
    </source>
</evidence>
<dbReference type="InterPro" id="IPR036145">
    <property type="entry name" value="MinC_C_sf"/>
</dbReference>
<dbReference type="InterPro" id="IPR005526">
    <property type="entry name" value="Septum_form_inhib_MinC_C"/>
</dbReference>
<dbReference type="HAMAP" id="MF_00267">
    <property type="entry name" value="MinC"/>
    <property type="match status" value="1"/>
</dbReference>
<dbReference type="InterPro" id="IPR013033">
    <property type="entry name" value="MinC"/>
</dbReference>
<organism evidence="7 8">
    <name type="scientific">Pegethrix bostrychoides GSE-TBD4-15B</name>
    <dbReference type="NCBI Taxonomy" id="2839662"/>
    <lineage>
        <taxon>Bacteria</taxon>
        <taxon>Bacillati</taxon>
        <taxon>Cyanobacteriota</taxon>
        <taxon>Cyanophyceae</taxon>
        <taxon>Oculatellales</taxon>
        <taxon>Oculatellaceae</taxon>
        <taxon>Pegethrix</taxon>
    </lineage>
</organism>
<feature type="domain" description="Septum formation inhibitor MinC C-terminal" evidence="6">
    <location>
        <begin position="140"/>
        <end position="235"/>
    </location>
</feature>
<evidence type="ECO:0000256" key="4">
    <source>
        <dbReference type="ARBA" id="ARBA00046874"/>
    </source>
</evidence>
<proteinExistence type="inferred from homology"/>
<dbReference type="NCBIfam" id="NF001778">
    <property type="entry name" value="PRK00513.2-4"/>
    <property type="match status" value="1"/>
</dbReference>
<sequence length="253" mass="27599">MTSDPFISAAGTPIVEQAVPQVRFKSEGDRLLLLLPLESEAAATSWADLWQQFKQRLNANERFWQAHTPVYLVARDRLLDGRQLQAIADALSDAQLYLKRVYTSRRQTAVAAATTGFSVEQQSPAQGFEAGKALAEPLYLETTVRSGVEVRHAGSVVVLGDVNPGSSIIADGDVLVWGALRGVAQAGAKGNLRCVIMALRLEPTQIRIADFMARAPEQPPDQYIPEVAYVALEGIRIARAADFSKDRLFPPES</sequence>
<accession>A0A951PF66</accession>
<dbReference type="SUPFAM" id="SSF63848">
    <property type="entry name" value="Cell-division inhibitor MinC, C-terminal domain"/>
    <property type="match status" value="1"/>
</dbReference>